<accession>A0A6N0CB18</accession>
<dbReference type="EMBL" id="MN481987">
    <property type="protein sequence ID" value="QKO28996.1"/>
    <property type="molecule type" value="Genomic_DNA"/>
</dbReference>
<sequence length="86" mass="10151">MFAFIHDLGRKQTLCTLYFFIIAKNRFDAIQNSSTRCLLSSRIVDESKDRVLKIIKYIIAKNRFDVTLVHDLCFRPRSSMKANIMY</sequence>
<protein>
    <submittedName>
        <fullName evidence="1">Uncharacterized protein</fullName>
    </submittedName>
</protein>
<evidence type="ECO:0000313" key="1">
    <source>
        <dbReference type="EMBL" id="QKO28996.1"/>
    </source>
</evidence>
<organism evidence="1">
    <name type="scientific">Spodoptera exigua multiple nucleopolyhedrovirus</name>
    <dbReference type="NCBI Taxonomy" id="10454"/>
    <lineage>
        <taxon>Viruses</taxon>
        <taxon>Viruses incertae sedis</taxon>
        <taxon>Naldaviricetes</taxon>
        <taxon>Lefavirales</taxon>
        <taxon>Baculoviridae</taxon>
        <taxon>Alphabaculovirus</taxon>
    </lineage>
</organism>
<reference evidence="1" key="1">
    <citation type="submission" date="2019-09" db="EMBL/GenBank/DDBJ databases">
        <authorList>
            <person name="Tao P."/>
            <person name="Yang T."/>
            <person name="Chen J."/>
            <person name="Lin C."/>
            <person name="Hu J."/>
            <person name="Zhu Y."/>
            <person name="Lv H."/>
            <person name="Tian M."/>
            <person name="Gao Q."/>
            <person name="Jia J."/>
        </authorList>
    </citation>
    <scope>NUCLEOTIDE SEQUENCE</scope>
    <source>
        <strain evidence="1">WV103</strain>
    </source>
</reference>
<name>A0A6N0CB18_9ABAC</name>
<proteinExistence type="predicted"/>